<accession>A0AC34Q0S6</accession>
<reference evidence="2" key="1">
    <citation type="submission" date="2022-11" db="UniProtKB">
        <authorList>
            <consortium name="WormBaseParasite"/>
        </authorList>
    </citation>
    <scope>IDENTIFICATION</scope>
</reference>
<organism evidence="1 2">
    <name type="scientific">Panagrolaimus sp. JU765</name>
    <dbReference type="NCBI Taxonomy" id="591449"/>
    <lineage>
        <taxon>Eukaryota</taxon>
        <taxon>Metazoa</taxon>
        <taxon>Ecdysozoa</taxon>
        <taxon>Nematoda</taxon>
        <taxon>Chromadorea</taxon>
        <taxon>Rhabditida</taxon>
        <taxon>Tylenchina</taxon>
        <taxon>Panagrolaimomorpha</taxon>
        <taxon>Panagrolaimoidea</taxon>
        <taxon>Panagrolaimidae</taxon>
        <taxon>Panagrolaimus</taxon>
    </lineage>
</organism>
<sequence>GSNVEEAFQAIARSALKRDAQDASDFPDFNEQITLDQRNEPKPNQDCAC</sequence>
<name>A0AC34Q0S6_9BILA</name>
<evidence type="ECO:0000313" key="2">
    <source>
        <dbReference type="WBParaSite" id="JU765_v2.g1187.t1"/>
    </source>
</evidence>
<evidence type="ECO:0000313" key="1">
    <source>
        <dbReference type="Proteomes" id="UP000887576"/>
    </source>
</evidence>
<dbReference type="WBParaSite" id="JU765_v2.g1187.t1">
    <property type="protein sequence ID" value="JU765_v2.g1187.t1"/>
    <property type="gene ID" value="JU765_v2.g1187"/>
</dbReference>
<proteinExistence type="predicted"/>
<dbReference type="Proteomes" id="UP000887576">
    <property type="component" value="Unplaced"/>
</dbReference>
<protein>
    <submittedName>
        <fullName evidence="2">Uncharacterized protein</fullName>
    </submittedName>
</protein>